<sequence>MTHSVAIIPLLWLAASVVLDIGGTALLKMADGFRKRLLGMSGLGCILTSFATLSQAIKGMDLSVAYALWGGVGLVATAVLGWLLFHQRIALIGWLGMALIVAGVATLNLG</sequence>
<feature type="transmembrane region" description="Helical" evidence="10">
    <location>
        <begin position="91"/>
        <end position="109"/>
    </location>
</feature>
<dbReference type="InterPro" id="IPR045324">
    <property type="entry name" value="Small_multidrug_res"/>
</dbReference>
<evidence type="ECO:0000313" key="11">
    <source>
        <dbReference type="EMBL" id="TXL73702.1"/>
    </source>
</evidence>
<evidence type="ECO:0000256" key="2">
    <source>
        <dbReference type="ARBA" id="ARBA00011359"/>
    </source>
</evidence>
<dbReference type="RefSeq" id="WP_147848747.1">
    <property type="nucleotide sequence ID" value="NZ_VDUZ01000023.1"/>
</dbReference>
<evidence type="ECO:0000256" key="4">
    <source>
        <dbReference type="ARBA" id="ARBA00022475"/>
    </source>
</evidence>
<dbReference type="GO" id="GO:0015220">
    <property type="term" value="F:choline transmembrane transporter activity"/>
    <property type="evidence" value="ECO:0007669"/>
    <property type="project" value="TreeGrafter"/>
</dbReference>
<keyword evidence="5" id="KW-0997">Cell inner membrane</keyword>
<evidence type="ECO:0000256" key="1">
    <source>
        <dbReference type="ARBA" id="ARBA00004429"/>
    </source>
</evidence>
<keyword evidence="7 10" id="KW-1133">Transmembrane helix</keyword>
<feature type="transmembrane region" description="Helical" evidence="10">
    <location>
        <begin position="6"/>
        <end position="26"/>
    </location>
</feature>
<dbReference type="InterPro" id="IPR000390">
    <property type="entry name" value="Small_drug/metabolite_transptr"/>
</dbReference>
<dbReference type="AlphaFoldDB" id="A0A5C8PK16"/>
<dbReference type="GO" id="GO:0015199">
    <property type="term" value="F:amino-acid betaine transmembrane transporter activity"/>
    <property type="evidence" value="ECO:0007669"/>
    <property type="project" value="TreeGrafter"/>
</dbReference>
<dbReference type="InterPro" id="IPR037185">
    <property type="entry name" value="EmrE-like"/>
</dbReference>
<evidence type="ECO:0000256" key="7">
    <source>
        <dbReference type="ARBA" id="ARBA00022989"/>
    </source>
</evidence>
<proteinExistence type="inferred from homology"/>
<dbReference type="GO" id="GO:0031460">
    <property type="term" value="P:glycine betaine transport"/>
    <property type="evidence" value="ECO:0007669"/>
    <property type="project" value="TreeGrafter"/>
</dbReference>
<keyword evidence="4" id="KW-1003">Cell membrane</keyword>
<reference evidence="11 12" key="1">
    <citation type="submission" date="2019-06" db="EMBL/GenBank/DDBJ databases">
        <title>New taxonomy in bacterial strain CC-CFT640, isolated from vineyard.</title>
        <authorList>
            <person name="Lin S.-Y."/>
            <person name="Tsai C.-F."/>
            <person name="Young C.-C."/>
        </authorList>
    </citation>
    <scope>NUCLEOTIDE SEQUENCE [LARGE SCALE GENOMIC DNA]</scope>
    <source>
        <strain evidence="11 12">CC-CFT640</strain>
    </source>
</reference>
<dbReference type="GO" id="GO:0005886">
    <property type="term" value="C:plasma membrane"/>
    <property type="evidence" value="ECO:0007669"/>
    <property type="project" value="UniProtKB-SubCell"/>
</dbReference>
<gene>
    <name evidence="11" type="primary">mdtI</name>
    <name evidence="11" type="ORF">FHP25_20040</name>
</gene>
<feature type="transmembrane region" description="Helical" evidence="10">
    <location>
        <begin position="38"/>
        <end position="57"/>
    </location>
</feature>
<evidence type="ECO:0000256" key="9">
    <source>
        <dbReference type="RuleBase" id="RU003942"/>
    </source>
</evidence>
<keyword evidence="12" id="KW-1185">Reference proteome</keyword>
<dbReference type="Pfam" id="PF00893">
    <property type="entry name" value="Multi_Drug_Res"/>
    <property type="match status" value="1"/>
</dbReference>
<evidence type="ECO:0000256" key="6">
    <source>
        <dbReference type="ARBA" id="ARBA00022692"/>
    </source>
</evidence>
<dbReference type="Proteomes" id="UP000321638">
    <property type="component" value="Unassembled WGS sequence"/>
</dbReference>
<evidence type="ECO:0000256" key="8">
    <source>
        <dbReference type="ARBA" id="ARBA00023136"/>
    </source>
</evidence>
<organism evidence="11 12">
    <name type="scientific">Vineibacter terrae</name>
    <dbReference type="NCBI Taxonomy" id="2586908"/>
    <lineage>
        <taxon>Bacteria</taxon>
        <taxon>Pseudomonadati</taxon>
        <taxon>Pseudomonadota</taxon>
        <taxon>Alphaproteobacteria</taxon>
        <taxon>Hyphomicrobiales</taxon>
        <taxon>Vineibacter</taxon>
    </lineage>
</organism>
<comment type="subunit">
    <text evidence="2">Forms a complex with MdtJ.</text>
</comment>
<evidence type="ECO:0000256" key="5">
    <source>
        <dbReference type="ARBA" id="ARBA00022519"/>
    </source>
</evidence>
<dbReference type="OrthoDB" id="9808638at2"/>
<dbReference type="EMBL" id="VDUZ01000023">
    <property type="protein sequence ID" value="TXL73702.1"/>
    <property type="molecule type" value="Genomic_DNA"/>
</dbReference>
<keyword evidence="8 10" id="KW-0472">Membrane</keyword>
<dbReference type="NCBIfam" id="NF007934">
    <property type="entry name" value="PRK10650.1"/>
    <property type="match status" value="1"/>
</dbReference>
<evidence type="ECO:0000256" key="10">
    <source>
        <dbReference type="SAM" id="Phobius"/>
    </source>
</evidence>
<dbReference type="Gene3D" id="1.10.3730.20">
    <property type="match status" value="1"/>
</dbReference>
<dbReference type="PANTHER" id="PTHR30561:SF6">
    <property type="entry name" value="SPERMIDINE EXPORT PROTEIN MDTI"/>
    <property type="match status" value="1"/>
</dbReference>
<name>A0A5C8PK16_9HYPH</name>
<evidence type="ECO:0000256" key="3">
    <source>
        <dbReference type="ARBA" id="ARBA00021114"/>
    </source>
</evidence>
<feature type="transmembrane region" description="Helical" evidence="10">
    <location>
        <begin position="63"/>
        <end position="84"/>
    </location>
</feature>
<dbReference type="SUPFAM" id="SSF103481">
    <property type="entry name" value="Multidrug resistance efflux transporter EmrE"/>
    <property type="match status" value="1"/>
</dbReference>
<dbReference type="GO" id="GO:1903711">
    <property type="term" value="P:spermidine transmembrane transport"/>
    <property type="evidence" value="ECO:0007669"/>
    <property type="project" value="TreeGrafter"/>
</dbReference>
<dbReference type="GO" id="GO:0015297">
    <property type="term" value="F:antiporter activity"/>
    <property type="evidence" value="ECO:0007669"/>
    <property type="project" value="TreeGrafter"/>
</dbReference>
<protein>
    <recommendedName>
        <fullName evidence="3">Spermidine export protein MdtI</fullName>
    </recommendedName>
</protein>
<comment type="similarity">
    <text evidence="9">Belongs to the drug/metabolite transporter (DMT) superfamily. Small multidrug resistance (SMR) (TC 2.A.7.1) family.</text>
</comment>
<keyword evidence="6 9" id="KW-0812">Transmembrane</keyword>
<dbReference type="PANTHER" id="PTHR30561">
    <property type="entry name" value="SMR FAMILY PROTON-DEPENDENT DRUG EFFLUX TRANSPORTER SUGE"/>
    <property type="match status" value="1"/>
</dbReference>
<accession>A0A5C8PK16</accession>
<evidence type="ECO:0000313" key="12">
    <source>
        <dbReference type="Proteomes" id="UP000321638"/>
    </source>
</evidence>
<comment type="caution">
    <text evidence="11">The sequence shown here is derived from an EMBL/GenBank/DDBJ whole genome shotgun (WGS) entry which is preliminary data.</text>
</comment>
<comment type="subcellular location">
    <subcellularLocation>
        <location evidence="1">Cell inner membrane</location>
        <topology evidence="1">Multi-pass membrane protein</topology>
    </subcellularLocation>
    <subcellularLocation>
        <location evidence="9">Cell membrane</location>
        <topology evidence="9">Multi-pass membrane protein</topology>
    </subcellularLocation>
</comment>